<dbReference type="AlphaFoldDB" id="A0A6A3BBY8"/>
<dbReference type="GO" id="GO:0006334">
    <property type="term" value="P:nucleosome assembly"/>
    <property type="evidence" value="ECO:0007669"/>
    <property type="project" value="TreeGrafter"/>
</dbReference>
<evidence type="ECO:0000256" key="2">
    <source>
        <dbReference type="ARBA" id="ARBA00022741"/>
    </source>
</evidence>
<dbReference type="GO" id="GO:0042393">
    <property type="term" value="F:histone binding"/>
    <property type="evidence" value="ECO:0007669"/>
    <property type="project" value="TreeGrafter"/>
</dbReference>
<evidence type="ECO:0000313" key="6">
    <source>
        <dbReference type="Proteomes" id="UP000436088"/>
    </source>
</evidence>
<dbReference type="GO" id="GO:0003682">
    <property type="term" value="F:chromatin binding"/>
    <property type="evidence" value="ECO:0007669"/>
    <property type="project" value="TreeGrafter"/>
</dbReference>
<keyword evidence="6" id="KW-1185">Reference proteome</keyword>
<feature type="compositionally biased region" description="Acidic residues" evidence="4">
    <location>
        <begin position="179"/>
        <end position="190"/>
    </location>
</feature>
<keyword evidence="3" id="KW-0067">ATP-binding</keyword>
<feature type="region of interest" description="Disordered" evidence="4">
    <location>
        <begin position="63"/>
        <end position="212"/>
    </location>
</feature>
<dbReference type="EMBL" id="VEPZ02000898">
    <property type="protein sequence ID" value="KAE8712309.1"/>
    <property type="molecule type" value="Genomic_DNA"/>
</dbReference>
<dbReference type="InterPro" id="IPR045199">
    <property type="entry name" value="ATAD2-like"/>
</dbReference>
<feature type="compositionally biased region" description="Basic residues" evidence="4">
    <location>
        <begin position="164"/>
        <end position="174"/>
    </location>
</feature>
<dbReference type="GO" id="GO:0006337">
    <property type="term" value="P:nucleosome disassembly"/>
    <property type="evidence" value="ECO:0007669"/>
    <property type="project" value="TreeGrafter"/>
</dbReference>
<gene>
    <name evidence="5" type="ORF">F3Y22_tig00110258pilonHSYRG00144</name>
</gene>
<keyword evidence="2" id="KW-0547">Nucleotide-binding</keyword>
<dbReference type="PANTHER" id="PTHR23069:SF0">
    <property type="entry name" value="TAT-BINDING HOMOLOG 7"/>
    <property type="match status" value="1"/>
</dbReference>
<comment type="similarity">
    <text evidence="1">Belongs to the AAA ATPase family.</text>
</comment>
<sequence length="245" mass="26968">MYLNGNVWLLTGVMSCGEGEGEGQKYMADRICVTVLPSFERRGRQRQGQRLLALPKCCAQGIGRGCEQSTSEEKVGEDESENGNDIDDDQNDAEDEGDEEAEGEDEGDDEEGEEEQEGRRRYDHRNRAGVRRLSMDESKKRSRSPRRVLRQGLGTKVSRDVRKGGSRVHKRHRLTRTEDSDDSILVDELDQGPAIPWGRGGSRSGPPSLFGGLDMHGTTAWGLHVAASGWGNQSDAFAASGMTSQ</sequence>
<name>A0A6A3BBY8_HIBSY</name>
<evidence type="ECO:0000256" key="3">
    <source>
        <dbReference type="ARBA" id="ARBA00022840"/>
    </source>
</evidence>
<protein>
    <submittedName>
        <fullName evidence="5">Uncharacterized protein</fullName>
    </submittedName>
</protein>
<dbReference type="GO" id="GO:0016887">
    <property type="term" value="F:ATP hydrolysis activity"/>
    <property type="evidence" value="ECO:0007669"/>
    <property type="project" value="TreeGrafter"/>
</dbReference>
<evidence type="ECO:0000313" key="5">
    <source>
        <dbReference type="EMBL" id="KAE8712309.1"/>
    </source>
</evidence>
<dbReference type="PANTHER" id="PTHR23069">
    <property type="entry name" value="AAA DOMAIN-CONTAINING"/>
    <property type="match status" value="1"/>
</dbReference>
<dbReference type="GO" id="GO:0005634">
    <property type="term" value="C:nucleus"/>
    <property type="evidence" value="ECO:0007669"/>
    <property type="project" value="TreeGrafter"/>
</dbReference>
<feature type="compositionally biased region" description="Basic residues" evidence="4">
    <location>
        <begin position="140"/>
        <end position="149"/>
    </location>
</feature>
<comment type="caution">
    <text evidence="5">The sequence shown here is derived from an EMBL/GenBank/DDBJ whole genome shotgun (WGS) entry which is preliminary data.</text>
</comment>
<dbReference type="GO" id="GO:0005524">
    <property type="term" value="F:ATP binding"/>
    <property type="evidence" value="ECO:0007669"/>
    <property type="project" value="UniProtKB-KW"/>
</dbReference>
<feature type="compositionally biased region" description="Basic residues" evidence="4">
    <location>
        <begin position="121"/>
        <end position="130"/>
    </location>
</feature>
<dbReference type="GO" id="GO:0045815">
    <property type="term" value="P:transcription initiation-coupled chromatin remodeling"/>
    <property type="evidence" value="ECO:0007669"/>
    <property type="project" value="TreeGrafter"/>
</dbReference>
<feature type="compositionally biased region" description="Acidic residues" evidence="4">
    <location>
        <begin position="75"/>
        <end position="116"/>
    </location>
</feature>
<evidence type="ECO:0000256" key="4">
    <source>
        <dbReference type="SAM" id="MobiDB-lite"/>
    </source>
</evidence>
<dbReference type="Proteomes" id="UP000436088">
    <property type="component" value="Unassembled WGS sequence"/>
</dbReference>
<proteinExistence type="inferred from homology"/>
<evidence type="ECO:0000256" key="1">
    <source>
        <dbReference type="ARBA" id="ARBA00006914"/>
    </source>
</evidence>
<accession>A0A6A3BBY8</accession>
<reference evidence="5" key="1">
    <citation type="submission" date="2019-09" db="EMBL/GenBank/DDBJ databases">
        <title>Draft genome information of white flower Hibiscus syriacus.</title>
        <authorList>
            <person name="Kim Y.-M."/>
        </authorList>
    </citation>
    <scope>NUCLEOTIDE SEQUENCE [LARGE SCALE GENOMIC DNA]</scope>
    <source>
        <strain evidence="5">YM2019G1</strain>
    </source>
</reference>
<organism evidence="5 6">
    <name type="scientific">Hibiscus syriacus</name>
    <name type="common">Rose of Sharon</name>
    <dbReference type="NCBI Taxonomy" id="106335"/>
    <lineage>
        <taxon>Eukaryota</taxon>
        <taxon>Viridiplantae</taxon>
        <taxon>Streptophyta</taxon>
        <taxon>Embryophyta</taxon>
        <taxon>Tracheophyta</taxon>
        <taxon>Spermatophyta</taxon>
        <taxon>Magnoliopsida</taxon>
        <taxon>eudicotyledons</taxon>
        <taxon>Gunneridae</taxon>
        <taxon>Pentapetalae</taxon>
        <taxon>rosids</taxon>
        <taxon>malvids</taxon>
        <taxon>Malvales</taxon>
        <taxon>Malvaceae</taxon>
        <taxon>Malvoideae</taxon>
        <taxon>Hibiscus</taxon>
    </lineage>
</organism>